<dbReference type="PANTHER" id="PTHR11113:SF14">
    <property type="entry name" value="N-ACETYLGLUCOSAMINE-6-PHOSPHATE DEACETYLASE"/>
    <property type="match status" value="1"/>
</dbReference>
<gene>
    <name evidence="10" type="primary">nagA</name>
    <name evidence="10" type="ORF">D5018_03555</name>
</gene>
<evidence type="ECO:0000256" key="4">
    <source>
        <dbReference type="ARBA" id="ARBA00023277"/>
    </source>
</evidence>
<evidence type="ECO:0000313" key="10">
    <source>
        <dbReference type="EMBL" id="RLV61084.1"/>
    </source>
</evidence>
<dbReference type="PIRSF" id="PIRSF038994">
    <property type="entry name" value="NagA"/>
    <property type="match status" value="1"/>
</dbReference>
<feature type="binding site" evidence="7">
    <location>
        <begin position="217"/>
        <end position="218"/>
    </location>
    <ligand>
        <name>substrate</name>
    </ligand>
</feature>
<evidence type="ECO:0000259" key="9">
    <source>
        <dbReference type="Pfam" id="PF01979"/>
    </source>
</evidence>
<name>A0A3L8Q0C3_9GAMM</name>
<keyword evidence="11" id="KW-1185">Reference proteome</keyword>
<accession>A0A3L8Q0C3</accession>
<dbReference type="Proteomes" id="UP000281474">
    <property type="component" value="Unassembled WGS sequence"/>
</dbReference>
<evidence type="ECO:0000256" key="1">
    <source>
        <dbReference type="ARBA" id="ARBA00010716"/>
    </source>
</evidence>
<dbReference type="InterPro" id="IPR003764">
    <property type="entry name" value="GlcNAc_6-P_deAcase"/>
</dbReference>
<reference evidence="10 11" key="1">
    <citation type="submission" date="2018-09" db="EMBL/GenBank/DDBJ databases">
        <title>Phylogeny of the Shewanellaceae, and recommendation for two new genera, Pseudoshewanella and Parashewanella.</title>
        <authorList>
            <person name="Wang G."/>
        </authorList>
    </citation>
    <scope>NUCLEOTIDE SEQUENCE [LARGE SCALE GENOMIC DNA]</scope>
    <source>
        <strain evidence="10 11">C51</strain>
    </source>
</reference>
<dbReference type="OrthoDB" id="9776488at2"/>
<dbReference type="PANTHER" id="PTHR11113">
    <property type="entry name" value="N-ACETYLGLUCOSAMINE-6-PHOSPHATE DEACETYLASE"/>
    <property type="match status" value="1"/>
</dbReference>
<dbReference type="InterPro" id="IPR011059">
    <property type="entry name" value="Metal-dep_hydrolase_composite"/>
</dbReference>
<feature type="binding site" evidence="8">
    <location>
        <position position="214"/>
    </location>
    <ligand>
        <name>Zn(2+)</name>
        <dbReference type="ChEBI" id="CHEBI:29105"/>
    </ligand>
</feature>
<comment type="cofactor">
    <cofactor evidence="8">
        <name>a divalent metal cation</name>
        <dbReference type="ChEBI" id="CHEBI:60240"/>
    </cofactor>
    <text evidence="8">Binds 1 divalent metal cation per subunit.</text>
</comment>
<dbReference type="NCBIfam" id="TIGR00221">
    <property type="entry name" value="nagA"/>
    <property type="match status" value="1"/>
</dbReference>
<dbReference type="GO" id="GO:0006046">
    <property type="term" value="P:N-acetylglucosamine catabolic process"/>
    <property type="evidence" value="ECO:0007669"/>
    <property type="project" value="TreeGrafter"/>
</dbReference>
<dbReference type="GO" id="GO:0046872">
    <property type="term" value="F:metal ion binding"/>
    <property type="evidence" value="ECO:0007669"/>
    <property type="project" value="UniProtKB-KW"/>
</dbReference>
<evidence type="ECO:0000256" key="8">
    <source>
        <dbReference type="PIRSR" id="PIRSR038994-3"/>
    </source>
</evidence>
<dbReference type="RefSeq" id="WP_121837604.1">
    <property type="nucleotide sequence ID" value="NZ_ML014757.1"/>
</dbReference>
<dbReference type="Pfam" id="PF01979">
    <property type="entry name" value="Amidohydro_1"/>
    <property type="match status" value="1"/>
</dbReference>
<evidence type="ECO:0000256" key="2">
    <source>
        <dbReference type="ARBA" id="ARBA00022723"/>
    </source>
</evidence>
<dbReference type="EC" id="3.5.1.25" evidence="5"/>
<keyword evidence="2 8" id="KW-0479">Metal-binding</keyword>
<feature type="binding site" evidence="7">
    <location>
        <position position="225"/>
    </location>
    <ligand>
        <name>substrate</name>
    </ligand>
</feature>
<feature type="binding site" evidence="7">
    <location>
        <position position="140"/>
    </location>
    <ligand>
        <name>substrate</name>
    </ligand>
</feature>
<keyword evidence="3 5" id="KW-0378">Hydrolase</keyword>
<feature type="active site" description="Proton donor/acceptor" evidence="6">
    <location>
        <position position="272"/>
    </location>
</feature>
<feature type="domain" description="Amidohydrolase-related" evidence="9">
    <location>
        <begin position="51"/>
        <end position="375"/>
    </location>
</feature>
<evidence type="ECO:0000256" key="5">
    <source>
        <dbReference type="PIRNR" id="PIRNR038994"/>
    </source>
</evidence>
<keyword evidence="4 5" id="KW-0119">Carbohydrate metabolism</keyword>
<evidence type="ECO:0000256" key="7">
    <source>
        <dbReference type="PIRSR" id="PIRSR038994-2"/>
    </source>
</evidence>
<comment type="catalytic activity">
    <reaction evidence="5">
        <text>N-acetyl-D-glucosamine 6-phosphate + H2O = D-glucosamine 6-phosphate + acetate</text>
        <dbReference type="Rhea" id="RHEA:22936"/>
        <dbReference type="ChEBI" id="CHEBI:15377"/>
        <dbReference type="ChEBI" id="CHEBI:30089"/>
        <dbReference type="ChEBI" id="CHEBI:57513"/>
        <dbReference type="ChEBI" id="CHEBI:58725"/>
        <dbReference type="EC" id="3.5.1.25"/>
    </reaction>
</comment>
<feature type="binding site" evidence="8">
    <location>
        <position position="129"/>
    </location>
    <ligand>
        <name>Zn(2+)</name>
        <dbReference type="ChEBI" id="CHEBI:29105"/>
    </ligand>
</feature>
<organism evidence="10 11">
    <name type="scientific">Parashewanella curva</name>
    <dbReference type="NCBI Taxonomy" id="2338552"/>
    <lineage>
        <taxon>Bacteria</taxon>
        <taxon>Pseudomonadati</taxon>
        <taxon>Pseudomonadota</taxon>
        <taxon>Gammaproteobacteria</taxon>
        <taxon>Alteromonadales</taxon>
        <taxon>Shewanellaceae</taxon>
        <taxon>Parashewanella</taxon>
    </lineage>
</organism>
<feature type="binding site" evidence="7">
    <location>
        <begin position="305"/>
        <end position="307"/>
    </location>
    <ligand>
        <name>substrate</name>
    </ligand>
</feature>
<dbReference type="FunFam" id="3.20.20.140:FF:000004">
    <property type="entry name" value="N-acetylglucosamine-6-phosphate deacetylase"/>
    <property type="match status" value="1"/>
</dbReference>
<dbReference type="InterPro" id="IPR032466">
    <property type="entry name" value="Metal_Hydrolase"/>
</dbReference>
<evidence type="ECO:0000256" key="3">
    <source>
        <dbReference type="ARBA" id="ARBA00022801"/>
    </source>
</evidence>
<dbReference type="SUPFAM" id="SSF51338">
    <property type="entry name" value="Composite domain of metallo-dependent hydrolases"/>
    <property type="match status" value="1"/>
</dbReference>
<dbReference type="SUPFAM" id="SSF51556">
    <property type="entry name" value="Metallo-dependent hydrolases"/>
    <property type="match status" value="1"/>
</dbReference>
<comment type="similarity">
    <text evidence="1 5">Belongs to the metallo-dependent hydrolases superfamily. NagA family.</text>
</comment>
<dbReference type="Gene3D" id="2.30.40.10">
    <property type="entry name" value="Urease, subunit C, domain 1"/>
    <property type="match status" value="1"/>
</dbReference>
<feature type="binding site" evidence="8">
    <location>
        <position position="193"/>
    </location>
    <ligand>
        <name>Zn(2+)</name>
        <dbReference type="ChEBI" id="CHEBI:29105"/>
    </ligand>
</feature>
<evidence type="ECO:0000256" key="6">
    <source>
        <dbReference type="PIRSR" id="PIRSR038994-1"/>
    </source>
</evidence>
<dbReference type="InterPro" id="IPR006680">
    <property type="entry name" value="Amidohydro-rel"/>
</dbReference>
<dbReference type="CDD" id="cd00854">
    <property type="entry name" value="NagA"/>
    <property type="match status" value="1"/>
</dbReference>
<dbReference type="EMBL" id="QZEI01000008">
    <property type="protein sequence ID" value="RLV61084.1"/>
    <property type="molecule type" value="Genomic_DNA"/>
</dbReference>
<sequence>MKAIINANVFDGQQLYKNHAVVFKADRIISVIPMGALDKTIAVEVDLQGDTLIPSFIDLQVNGGGGVMFNDAPSVETLKAMVQGHRLFGTGAMMPTLITDDYHVMEQAIKAVDEAIEQGIEGIVGIHLEGPFLNVEKKGAHDANKICLLDEKGFDLVCSLKNGKTIVTLAPEQTTPQMLQKLCAKGIIVCAGHTAADYEQAMEGFKAGVSGVTHLFNAMTQFNSREPGMVGAALAHDDSWFGIIADGYHMHPDSLKVAVRSKKQGGAILVTDSMATVGSDKDYFYLNGEKIYAKDGKCVNAAGSLAGSDLDMISAVNNTAKFASIDWFEAVRMASLYPANALGLNDLGQIAPDAKANFVAVDTDKNILSTWVDGKRT</sequence>
<dbReference type="GO" id="GO:0008448">
    <property type="term" value="F:N-acetylglucosamine-6-phosphate deacetylase activity"/>
    <property type="evidence" value="ECO:0007669"/>
    <property type="project" value="UniProtKB-UniRule"/>
</dbReference>
<evidence type="ECO:0000313" key="11">
    <source>
        <dbReference type="Proteomes" id="UP000281474"/>
    </source>
</evidence>
<feature type="binding site" evidence="7">
    <location>
        <position position="249"/>
    </location>
    <ligand>
        <name>substrate</name>
    </ligand>
</feature>
<dbReference type="AlphaFoldDB" id="A0A3L8Q0C3"/>
<protein>
    <recommendedName>
        <fullName evidence="5">N-acetylgalactosamine-6-phosphate deacetylase</fullName>
        <ecNumber evidence="5">3.5.1.25</ecNumber>
    </recommendedName>
    <alternativeName>
        <fullName evidence="5">N-acetylglucosamine-6-phosphate deacetylase</fullName>
    </alternativeName>
</protein>
<comment type="caution">
    <text evidence="10">The sequence shown here is derived from an EMBL/GenBank/DDBJ whole genome shotgun (WGS) entry which is preliminary data.</text>
</comment>
<dbReference type="Gene3D" id="3.20.20.140">
    <property type="entry name" value="Metal-dependent hydrolases"/>
    <property type="match status" value="1"/>
</dbReference>
<proteinExistence type="inferred from homology"/>